<protein>
    <submittedName>
        <fullName evidence="2">Uncharacterized protein</fullName>
    </submittedName>
</protein>
<gene>
    <name evidence="2" type="ORF">THF1D04_10487</name>
</gene>
<accession>A0AAU9PY21</accession>
<evidence type="ECO:0000313" key="2">
    <source>
        <dbReference type="EMBL" id="CAH1520907.1"/>
    </source>
</evidence>
<comment type="caution">
    <text evidence="2">The sequence shown here is derived from an EMBL/GenBank/DDBJ whole genome shotgun (WGS) entry which is preliminary data.</text>
</comment>
<dbReference type="GeneID" id="47098411"/>
<evidence type="ECO:0000256" key="1">
    <source>
        <dbReference type="SAM" id="SignalP"/>
    </source>
</evidence>
<feature type="signal peptide" evidence="1">
    <location>
        <begin position="1"/>
        <end position="20"/>
    </location>
</feature>
<name>A0AAU9PY21_9VIBR</name>
<evidence type="ECO:0000313" key="3">
    <source>
        <dbReference type="Proteomes" id="UP001295420"/>
    </source>
</evidence>
<keyword evidence="1" id="KW-0732">Signal</keyword>
<dbReference type="RefSeq" id="WP_041055579.1">
    <property type="nucleotide sequence ID" value="NZ_BBPJ01000002.1"/>
</dbReference>
<dbReference type="Proteomes" id="UP001295420">
    <property type="component" value="Unassembled WGS sequence"/>
</dbReference>
<feature type="chain" id="PRO_5043739962" evidence="1">
    <location>
        <begin position="21"/>
        <end position="174"/>
    </location>
</feature>
<dbReference type="AlphaFoldDB" id="A0AAU9PY21"/>
<dbReference type="KEGG" id="vow:A9237_01235"/>
<reference evidence="2" key="1">
    <citation type="submission" date="2022-01" db="EMBL/GenBank/DDBJ databases">
        <authorList>
            <person name="Lagorce A."/>
        </authorList>
    </citation>
    <scope>NUCLEOTIDE SEQUENCE</scope>
    <source>
        <strain evidence="2">Th15_F1_D04</strain>
    </source>
</reference>
<proteinExistence type="predicted"/>
<organism evidence="2 3">
    <name type="scientific">Vibrio owensii</name>
    <dbReference type="NCBI Taxonomy" id="696485"/>
    <lineage>
        <taxon>Bacteria</taxon>
        <taxon>Pseudomonadati</taxon>
        <taxon>Pseudomonadota</taxon>
        <taxon>Gammaproteobacteria</taxon>
        <taxon>Vibrionales</taxon>
        <taxon>Vibrionaceae</taxon>
        <taxon>Vibrio</taxon>
    </lineage>
</organism>
<dbReference type="EMBL" id="CAKMTQ010000001">
    <property type="protein sequence ID" value="CAH1520907.1"/>
    <property type="molecule type" value="Genomic_DNA"/>
</dbReference>
<sequence length="174" mass="19440">MKKTTVMLLGFMFISMNVSALEKTLRVTTNIDISNLYTDAITKVEFEPASLQLDIQDDRSGFKNEVTTMKVSTDIPMNTSSVGYTSELLRNTTSCTDYFGEVNPQENFTSVYFDGDLIAIGEKALLEDFKTDDGTYKYSEHSIELKFIPFSEAISTGPLKECSGEVEFRVGVDI</sequence>